<dbReference type="PANTHER" id="PTHR45724">
    <property type="entry name" value="AQUAPORIN NIP2-1"/>
    <property type="match status" value="1"/>
</dbReference>
<dbReference type="GO" id="GO:0015267">
    <property type="term" value="F:channel activity"/>
    <property type="evidence" value="ECO:0007669"/>
    <property type="project" value="InterPro"/>
</dbReference>
<dbReference type="InterPro" id="IPR034294">
    <property type="entry name" value="Aquaporin_transptr"/>
</dbReference>
<dbReference type="SUPFAM" id="SSF81338">
    <property type="entry name" value="Aquaporin-like"/>
    <property type="match status" value="1"/>
</dbReference>
<gene>
    <name evidence="8" type="ORF">AVDCRST_MAG89-5016</name>
</gene>
<name>A0A6J4N2F1_9BACT</name>
<accession>A0A6J4N2F1</accession>
<dbReference type="InterPro" id="IPR023271">
    <property type="entry name" value="Aquaporin-like"/>
</dbReference>
<dbReference type="EMBL" id="CADCTV010001060">
    <property type="protein sequence ID" value="CAA9376091.1"/>
    <property type="molecule type" value="Genomic_DNA"/>
</dbReference>
<dbReference type="PANTHER" id="PTHR45724:SF13">
    <property type="entry name" value="AQUAPORIN NIP1-1-RELATED"/>
    <property type="match status" value="1"/>
</dbReference>
<dbReference type="NCBIfam" id="TIGR00861">
    <property type="entry name" value="MIP"/>
    <property type="match status" value="1"/>
</dbReference>
<evidence type="ECO:0000256" key="7">
    <source>
        <dbReference type="SAM" id="Phobius"/>
    </source>
</evidence>
<evidence type="ECO:0000256" key="2">
    <source>
        <dbReference type="ARBA" id="ARBA00022448"/>
    </source>
</evidence>
<evidence type="ECO:0000256" key="5">
    <source>
        <dbReference type="ARBA" id="ARBA00023136"/>
    </source>
</evidence>
<keyword evidence="5 7" id="KW-0472">Membrane</keyword>
<dbReference type="PROSITE" id="PS00221">
    <property type="entry name" value="MIP"/>
    <property type="match status" value="1"/>
</dbReference>
<sequence length="240" mass="24190">MTDLYRRAGAEALGTFFLVLIGPGAVMVNARTEALGHPGVALAFAFVVTAMVYALGHLSGAHINPAVTLGLASRGRFPAREVLPYVVAQCVGATLASFASRAALGSVGNVGASLPSLPHGAAFGVEFLLSFALMFVIMAVATDERATSGAAGLAVGLTVGFCAMVGGPLTGASMNPARTLGPALAGGGWDGHWIYWIAPIAGMLAAAWVYDALRPAGQAGVVPTGVPLGTEGPIDPGRHR</sequence>
<feature type="transmembrane region" description="Helical" evidence="7">
    <location>
        <begin position="193"/>
        <end position="210"/>
    </location>
</feature>
<dbReference type="CDD" id="cd00333">
    <property type="entry name" value="MIP"/>
    <property type="match status" value="1"/>
</dbReference>
<protein>
    <submittedName>
        <fullName evidence="8">Aquaporin Z</fullName>
    </submittedName>
</protein>
<feature type="transmembrane region" description="Helical" evidence="7">
    <location>
        <begin position="82"/>
        <end position="100"/>
    </location>
</feature>
<dbReference type="Pfam" id="PF00230">
    <property type="entry name" value="MIP"/>
    <property type="match status" value="1"/>
</dbReference>
<keyword evidence="2 6" id="KW-0813">Transport</keyword>
<evidence type="ECO:0000256" key="6">
    <source>
        <dbReference type="RuleBase" id="RU000477"/>
    </source>
</evidence>
<organism evidence="8">
    <name type="scientific">uncultured Gemmatimonadota bacterium</name>
    <dbReference type="NCBI Taxonomy" id="203437"/>
    <lineage>
        <taxon>Bacteria</taxon>
        <taxon>Pseudomonadati</taxon>
        <taxon>Gemmatimonadota</taxon>
        <taxon>environmental samples</taxon>
    </lineage>
</organism>
<comment type="subcellular location">
    <subcellularLocation>
        <location evidence="1">Membrane</location>
        <topology evidence="1">Multi-pass membrane protein</topology>
    </subcellularLocation>
</comment>
<feature type="transmembrane region" description="Helical" evidence="7">
    <location>
        <begin position="120"/>
        <end position="141"/>
    </location>
</feature>
<keyword evidence="4 7" id="KW-1133">Transmembrane helix</keyword>
<evidence type="ECO:0000256" key="3">
    <source>
        <dbReference type="ARBA" id="ARBA00022692"/>
    </source>
</evidence>
<reference evidence="8" key="1">
    <citation type="submission" date="2020-02" db="EMBL/GenBank/DDBJ databases">
        <authorList>
            <person name="Meier V. D."/>
        </authorList>
    </citation>
    <scope>NUCLEOTIDE SEQUENCE</scope>
    <source>
        <strain evidence="8">AVDCRST_MAG89</strain>
    </source>
</reference>
<dbReference type="Gene3D" id="1.20.1080.10">
    <property type="entry name" value="Glycerol uptake facilitator protein"/>
    <property type="match status" value="1"/>
</dbReference>
<keyword evidence="3 6" id="KW-0812">Transmembrane</keyword>
<dbReference type="GO" id="GO:0016020">
    <property type="term" value="C:membrane"/>
    <property type="evidence" value="ECO:0007669"/>
    <property type="project" value="UniProtKB-SubCell"/>
</dbReference>
<dbReference type="InterPro" id="IPR022357">
    <property type="entry name" value="MIP_CS"/>
</dbReference>
<evidence type="ECO:0000256" key="4">
    <source>
        <dbReference type="ARBA" id="ARBA00022989"/>
    </source>
</evidence>
<dbReference type="AlphaFoldDB" id="A0A6J4N2F1"/>
<feature type="transmembrane region" description="Helical" evidence="7">
    <location>
        <begin position="153"/>
        <end position="173"/>
    </location>
</feature>
<proteinExistence type="inferred from homology"/>
<comment type="similarity">
    <text evidence="6">Belongs to the MIP/aquaporin (TC 1.A.8) family.</text>
</comment>
<evidence type="ECO:0000313" key="8">
    <source>
        <dbReference type="EMBL" id="CAA9376091.1"/>
    </source>
</evidence>
<dbReference type="InterPro" id="IPR000425">
    <property type="entry name" value="MIP"/>
</dbReference>
<feature type="transmembrane region" description="Helical" evidence="7">
    <location>
        <begin position="40"/>
        <end position="61"/>
    </location>
</feature>
<evidence type="ECO:0000256" key="1">
    <source>
        <dbReference type="ARBA" id="ARBA00004141"/>
    </source>
</evidence>
<dbReference type="PRINTS" id="PR00783">
    <property type="entry name" value="MINTRINSICP"/>
</dbReference>